<dbReference type="GO" id="GO:0017017">
    <property type="term" value="F:MAP kinase tyrosine/serine/threonine phosphatase activity"/>
    <property type="evidence" value="ECO:0007669"/>
    <property type="project" value="TreeGrafter"/>
</dbReference>
<keyword evidence="3" id="KW-0378">Hydrolase</keyword>
<evidence type="ECO:0000256" key="1">
    <source>
        <dbReference type="ARBA" id="ARBA00008601"/>
    </source>
</evidence>
<name>A0A0C9XRD9_9AGAR</name>
<evidence type="ECO:0000259" key="6">
    <source>
        <dbReference type="PROSITE" id="PS50054"/>
    </source>
</evidence>
<evidence type="ECO:0000313" key="9">
    <source>
        <dbReference type="Proteomes" id="UP000054477"/>
    </source>
</evidence>
<dbReference type="AlphaFoldDB" id="A0A0C9XRD9"/>
<dbReference type="InterPro" id="IPR016130">
    <property type="entry name" value="Tyr_Pase_AS"/>
</dbReference>
<evidence type="ECO:0000313" key="8">
    <source>
        <dbReference type="EMBL" id="KIK04259.1"/>
    </source>
</evidence>
<dbReference type="PROSITE" id="PS50054">
    <property type="entry name" value="TYR_PHOSPHATASE_DUAL"/>
    <property type="match status" value="1"/>
</dbReference>
<feature type="region of interest" description="Disordered" evidence="5">
    <location>
        <begin position="1"/>
        <end position="70"/>
    </location>
</feature>
<feature type="domain" description="Tyrosine specific protein phosphatases" evidence="7">
    <location>
        <begin position="196"/>
        <end position="253"/>
    </location>
</feature>
<dbReference type="PANTHER" id="PTHR10159">
    <property type="entry name" value="DUAL SPECIFICITY PROTEIN PHOSPHATASE"/>
    <property type="match status" value="1"/>
</dbReference>
<dbReference type="HOGENOM" id="CLU_023363_1_0_1"/>
<feature type="compositionally biased region" description="Basic residues" evidence="5">
    <location>
        <begin position="33"/>
        <end position="42"/>
    </location>
</feature>
<protein>
    <recommendedName>
        <fullName evidence="2">protein-tyrosine-phosphatase</fullName>
        <ecNumber evidence="2">3.1.3.48</ecNumber>
    </recommendedName>
</protein>
<reference evidence="9" key="2">
    <citation type="submission" date="2015-01" db="EMBL/GenBank/DDBJ databases">
        <title>Evolutionary Origins and Diversification of the Mycorrhizal Mutualists.</title>
        <authorList>
            <consortium name="DOE Joint Genome Institute"/>
            <consortium name="Mycorrhizal Genomics Consortium"/>
            <person name="Kohler A."/>
            <person name="Kuo A."/>
            <person name="Nagy L.G."/>
            <person name="Floudas D."/>
            <person name="Copeland A."/>
            <person name="Barry K.W."/>
            <person name="Cichocki N."/>
            <person name="Veneault-Fourrey C."/>
            <person name="LaButti K."/>
            <person name="Lindquist E.A."/>
            <person name="Lipzen A."/>
            <person name="Lundell T."/>
            <person name="Morin E."/>
            <person name="Murat C."/>
            <person name="Riley R."/>
            <person name="Ohm R."/>
            <person name="Sun H."/>
            <person name="Tunlid A."/>
            <person name="Henrissat B."/>
            <person name="Grigoriev I.V."/>
            <person name="Hibbett D.S."/>
            <person name="Martin F."/>
        </authorList>
    </citation>
    <scope>NUCLEOTIDE SEQUENCE [LARGE SCALE GENOMIC DNA]</scope>
    <source>
        <strain evidence="9">LaAM-08-1</strain>
    </source>
</reference>
<proteinExistence type="inferred from homology"/>
<dbReference type="Proteomes" id="UP000054477">
    <property type="component" value="Unassembled WGS sequence"/>
</dbReference>
<dbReference type="PANTHER" id="PTHR10159:SF519">
    <property type="entry name" value="DUAL SPECIFICITY PROTEIN PHOSPHATASE MPK3"/>
    <property type="match status" value="1"/>
</dbReference>
<dbReference type="SUPFAM" id="SSF52799">
    <property type="entry name" value="(Phosphotyrosine protein) phosphatases II"/>
    <property type="match status" value="1"/>
</dbReference>
<reference evidence="8 9" key="1">
    <citation type="submission" date="2014-04" db="EMBL/GenBank/DDBJ databases">
        <authorList>
            <consortium name="DOE Joint Genome Institute"/>
            <person name="Kuo A."/>
            <person name="Kohler A."/>
            <person name="Nagy L.G."/>
            <person name="Floudas D."/>
            <person name="Copeland A."/>
            <person name="Barry K.W."/>
            <person name="Cichocki N."/>
            <person name="Veneault-Fourrey C."/>
            <person name="LaButti K."/>
            <person name="Lindquist E.A."/>
            <person name="Lipzen A."/>
            <person name="Lundell T."/>
            <person name="Morin E."/>
            <person name="Murat C."/>
            <person name="Sun H."/>
            <person name="Tunlid A."/>
            <person name="Henrissat B."/>
            <person name="Grigoriev I.V."/>
            <person name="Hibbett D.S."/>
            <person name="Martin F."/>
            <person name="Nordberg H.P."/>
            <person name="Cantor M.N."/>
            <person name="Hua S.X."/>
        </authorList>
    </citation>
    <scope>NUCLEOTIDE SEQUENCE [LARGE SCALE GENOMIC DNA]</scope>
    <source>
        <strain evidence="8 9">LaAM-08-1</strain>
    </source>
</reference>
<organism evidence="8 9">
    <name type="scientific">Laccaria amethystina LaAM-08-1</name>
    <dbReference type="NCBI Taxonomy" id="1095629"/>
    <lineage>
        <taxon>Eukaryota</taxon>
        <taxon>Fungi</taxon>
        <taxon>Dikarya</taxon>
        <taxon>Basidiomycota</taxon>
        <taxon>Agaricomycotina</taxon>
        <taxon>Agaricomycetes</taxon>
        <taxon>Agaricomycetidae</taxon>
        <taxon>Agaricales</taxon>
        <taxon>Agaricineae</taxon>
        <taxon>Hydnangiaceae</taxon>
        <taxon>Laccaria</taxon>
    </lineage>
</organism>
<dbReference type="InterPro" id="IPR000340">
    <property type="entry name" value="Dual-sp_phosphatase_cat-dom"/>
</dbReference>
<dbReference type="SMART" id="SM00195">
    <property type="entry name" value="DSPc"/>
    <property type="match status" value="1"/>
</dbReference>
<dbReference type="EMBL" id="KN838571">
    <property type="protein sequence ID" value="KIK04259.1"/>
    <property type="molecule type" value="Genomic_DNA"/>
</dbReference>
<dbReference type="InterPro" id="IPR029021">
    <property type="entry name" value="Prot-tyrosine_phosphatase-like"/>
</dbReference>
<evidence type="ECO:0000259" key="7">
    <source>
        <dbReference type="PROSITE" id="PS50056"/>
    </source>
</evidence>
<dbReference type="GO" id="GO:0008330">
    <property type="term" value="F:protein tyrosine/threonine phosphatase activity"/>
    <property type="evidence" value="ECO:0007669"/>
    <property type="project" value="TreeGrafter"/>
</dbReference>
<dbReference type="GO" id="GO:0043409">
    <property type="term" value="P:negative regulation of MAPK cascade"/>
    <property type="evidence" value="ECO:0007669"/>
    <property type="project" value="TreeGrafter"/>
</dbReference>
<dbReference type="InterPro" id="IPR020422">
    <property type="entry name" value="TYR_PHOSPHATASE_DUAL_dom"/>
</dbReference>
<dbReference type="GO" id="GO:0033550">
    <property type="term" value="F:MAP kinase tyrosine phosphatase activity"/>
    <property type="evidence" value="ECO:0007669"/>
    <property type="project" value="TreeGrafter"/>
</dbReference>
<dbReference type="Gene3D" id="3.90.190.10">
    <property type="entry name" value="Protein tyrosine phosphatase superfamily"/>
    <property type="match status" value="1"/>
</dbReference>
<gene>
    <name evidence="8" type="ORF">K443DRAFT_676022</name>
</gene>
<feature type="compositionally biased region" description="Pro residues" evidence="5">
    <location>
        <begin position="55"/>
        <end position="64"/>
    </location>
</feature>
<dbReference type="GO" id="GO:0005737">
    <property type="term" value="C:cytoplasm"/>
    <property type="evidence" value="ECO:0007669"/>
    <property type="project" value="TreeGrafter"/>
</dbReference>
<dbReference type="InterPro" id="IPR000387">
    <property type="entry name" value="Tyr_Pase_dom"/>
</dbReference>
<dbReference type="PROSITE" id="PS50056">
    <property type="entry name" value="TYR_PHOSPHATASE_2"/>
    <property type="match status" value="1"/>
</dbReference>
<evidence type="ECO:0000256" key="2">
    <source>
        <dbReference type="ARBA" id="ARBA00013064"/>
    </source>
</evidence>
<accession>A0A0C9XRD9</accession>
<keyword evidence="4" id="KW-0904">Protein phosphatase</keyword>
<feature type="region of interest" description="Disordered" evidence="5">
    <location>
        <begin position="405"/>
        <end position="433"/>
    </location>
</feature>
<feature type="region of interest" description="Disordered" evidence="5">
    <location>
        <begin position="291"/>
        <end position="325"/>
    </location>
</feature>
<dbReference type="PROSITE" id="PS00383">
    <property type="entry name" value="TYR_PHOSPHATASE_1"/>
    <property type="match status" value="1"/>
</dbReference>
<dbReference type="EC" id="3.1.3.48" evidence="2"/>
<feature type="domain" description="Tyrosine-protein phosphatase" evidence="6">
    <location>
        <begin position="100"/>
        <end position="288"/>
    </location>
</feature>
<sequence length="627" mass="68399">MRNTSAQHPFQNPFIPLPQLDNIPQPVLSTHLPSKKSSRNMKKLSITLPTNDLPPTLPLPPNPLARPRRPSIVSLPPITSSLMHRKDEDLASPSIPYADGPVQIIPGIWLGSEENARDWNGLIERGIKSVLNVAKEVASPFDAATKSLRTVSSTPNFRNSYDQDPTYYPPHIASGRPPMHYLKLQWSHGQQDLVDNGFLEAMHFTDAALERSEGILIHCQCGISRSATLVIALVMRAAAENSPSVPPEVWALKGMQEAYAFVKDKSPCVGPNMQLIYQLLAYEKKLKGVSPQNSELSSATDDEEEWGRRRRMLDEPSPEGEEHGRDTLVMQEARALDKAMEDRIIARKASASSITSTGSGVGMGAVWRTRYGSRKRTGSIASNKTNGSIISEDLVEEEEERELLGIGGGFDDEEARSRRSSGLEDSSVFNSPDDEIEQTIDVLPVAACAQPPSAPVWRTSFPPATAVQTSFDLPPRRLKRRPPPIGVLPPVPSSPITLVVGPEQPPPLVKPVVRQRAESRKLAPPPLHLRNSVLRRASAVIEPSVAPTPSQTLFVFPPSPTLTTRTPSTMTLTSNVSSPVPFPSLTTPRVSTFRSHGRTRSFIGLGVSPAPTVGFSKVDARGYVGLP</sequence>
<comment type="similarity">
    <text evidence="1">Belongs to the protein-tyrosine phosphatase family. Non-receptor class dual specificity subfamily.</text>
</comment>
<dbReference type="OrthoDB" id="2017893at2759"/>
<evidence type="ECO:0000256" key="4">
    <source>
        <dbReference type="ARBA" id="ARBA00022912"/>
    </source>
</evidence>
<dbReference type="STRING" id="1095629.A0A0C9XRD9"/>
<keyword evidence="9" id="KW-1185">Reference proteome</keyword>
<dbReference type="Pfam" id="PF00782">
    <property type="entry name" value="DSPc"/>
    <property type="match status" value="1"/>
</dbReference>
<evidence type="ECO:0000256" key="3">
    <source>
        <dbReference type="ARBA" id="ARBA00022801"/>
    </source>
</evidence>
<evidence type="ECO:0000256" key="5">
    <source>
        <dbReference type="SAM" id="MobiDB-lite"/>
    </source>
</evidence>
<feature type="compositionally biased region" description="Polar residues" evidence="5">
    <location>
        <begin position="1"/>
        <end position="10"/>
    </location>
</feature>